<sequence length="99" mass="11604">MNRIGGVGIAWYRKEDYERVRAISNDAHTFPDTFEDWEKRAEERREEILKLGHVVIKAYIDPDTFPAWCRANRYKVDAKGRMAFASAEAHRVTSHVHKD</sequence>
<proteinExistence type="predicted"/>
<accession>A0A0E8EX76</accession>
<dbReference type="EMBL" id="UFTT01000002">
    <property type="protein sequence ID" value="SUV65409.1"/>
    <property type="molecule type" value="Genomic_DNA"/>
</dbReference>
<dbReference type="AlphaFoldDB" id="A0A0E8EX76"/>
<dbReference type="GeneID" id="69601957"/>
<organism evidence="1 2">
    <name type="scientific">Bordetella pertussis</name>
    <dbReference type="NCBI Taxonomy" id="520"/>
    <lineage>
        <taxon>Bacteria</taxon>
        <taxon>Pseudomonadati</taxon>
        <taxon>Pseudomonadota</taxon>
        <taxon>Betaproteobacteria</taxon>
        <taxon>Burkholderiales</taxon>
        <taxon>Alcaligenaceae</taxon>
        <taxon>Bordetella</taxon>
    </lineage>
</organism>
<name>A0A0E8EX76_BORPT</name>
<dbReference type="Proteomes" id="UP000255014">
    <property type="component" value="Unassembled WGS sequence"/>
</dbReference>
<evidence type="ECO:0000313" key="2">
    <source>
        <dbReference type="Proteomes" id="UP000255014"/>
    </source>
</evidence>
<protein>
    <submittedName>
        <fullName evidence="1">Uncharacterized protein</fullName>
    </submittedName>
</protein>
<gene>
    <name evidence="1" type="ORF">NCTC10911_02458</name>
</gene>
<reference evidence="1 2" key="1">
    <citation type="submission" date="2018-06" db="EMBL/GenBank/DDBJ databases">
        <authorList>
            <consortium name="Pathogen Informatics"/>
            <person name="Doyle S."/>
        </authorList>
    </citation>
    <scope>NUCLEOTIDE SEQUENCE [LARGE SCALE GENOMIC DNA]</scope>
    <source>
        <strain evidence="1 2">NCTC10911</strain>
    </source>
</reference>
<evidence type="ECO:0000313" key="1">
    <source>
        <dbReference type="EMBL" id="SUV65409.1"/>
    </source>
</evidence>
<dbReference type="OMA" id="CTSEGIG"/>
<dbReference type="RefSeq" id="WP_003816708.1">
    <property type="nucleotide sequence ID" value="NZ_AP024746.1"/>
</dbReference>